<dbReference type="InterPro" id="IPR029062">
    <property type="entry name" value="Class_I_gatase-like"/>
</dbReference>
<evidence type="ECO:0000313" key="4">
    <source>
        <dbReference type="Proteomes" id="UP000618319"/>
    </source>
</evidence>
<dbReference type="Gene3D" id="3.40.50.880">
    <property type="match status" value="1"/>
</dbReference>
<dbReference type="Proteomes" id="UP000618319">
    <property type="component" value="Unassembled WGS sequence"/>
</dbReference>
<proteinExistence type="inferred from homology"/>
<keyword evidence="4" id="KW-1185">Reference proteome</keyword>
<dbReference type="PROSITE" id="PS51276">
    <property type="entry name" value="PEPTIDASE_C56_PFPI"/>
    <property type="match status" value="1"/>
</dbReference>
<dbReference type="InterPro" id="IPR002818">
    <property type="entry name" value="DJ-1/PfpI"/>
</dbReference>
<evidence type="ECO:0000259" key="2">
    <source>
        <dbReference type="Pfam" id="PF01965"/>
    </source>
</evidence>
<reference evidence="3 4" key="1">
    <citation type="submission" date="2018-02" db="EMBL/GenBank/DDBJ databases">
        <title>Sphingobacterium KA21.</title>
        <authorList>
            <person name="Vasarhelyi B.M."/>
            <person name="Deshmukh S."/>
            <person name="Balint B."/>
            <person name="Kukolya J."/>
        </authorList>
    </citation>
    <scope>NUCLEOTIDE SEQUENCE [LARGE SCALE GENOMIC DNA]</scope>
    <source>
        <strain evidence="3 4">Ka21</strain>
    </source>
</reference>
<sequence length="186" mass="20995">MLMFHLAILVSDGFDEQAVKASQSYFKKQGYSYELVSPKKSEFARSWSYKDWGASYAIDRHIHEADPTAYDALIMPGGALSIDNLRTDSDVQTFVQSFVCNNKLIGTLCHGVWPLLDIGYIRGKHITSVRTIKVDIENAGGIWEDEPVVVYGNLISSRTSDDMPDFHRILHEILQSRLQVLRPNSS</sequence>
<evidence type="ECO:0000313" key="3">
    <source>
        <dbReference type="EMBL" id="MBE8722514.1"/>
    </source>
</evidence>
<gene>
    <name evidence="3" type="ORF">C4F40_17450</name>
</gene>
<dbReference type="Pfam" id="PF01965">
    <property type="entry name" value="DJ-1_PfpI"/>
    <property type="match status" value="1"/>
</dbReference>
<organism evidence="3 4">
    <name type="scientific">Sphingobacterium pedocola</name>
    <dbReference type="NCBI Taxonomy" id="2082722"/>
    <lineage>
        <taxon>Bacteria</taxon>
        <taxon>Pseudomonadati</taxon>
        <taxon>Bacteroidota</taxon>
        <taxon>Sphingobacteriia</taxon>
        <taxon>Sphingobacteriales</taxon>
        <taxon>Sphingobacteriaceae</taxon>
        <taxon>Sphingobacterium</taxon>
    </lineage>
</organism>
<name>A0ABR9TCD0_9SPHI</name>
<keyword evidence="3" id="KW-0645">Protease</keyword>
<dbReference type="InterPro" id="IPR006286">
    <property type="entry name" value="C56_PfpI-like"/>
</dbReference>
<comment type="similarity">
    <text evidence="1">Belongs to the peptidase C56 family.</text>
</comment>
<feature type="domain" description="DJ-1/PfpI" evidence="2">
    <location>
        <begin position="7"/>
        <end position="169"/>
    </location>
</feature>
<comment type="caution">
    <text evidence="3">The sequence shown here is derived from an EMBL/GenBank/DDBJ whole genome shotgun (WGS) entry which is preliminary data.</text>
</comment>
<evidence type="ECO:0000256" key="1">
    <source>
        <dbReference type="ARBA" id="ARBA00008542"/>
    </source>
</evidence>
<dbReference type="EMBL" id="PSKQ01000024">
    <property type="protein sequence ID" value="MBE8722514.1"/>
    <property type="molecule type" value="Genomic_DNA"/>
</dbReference>
<dbReference type="PANTHER" id="PTHR42733:SF12">
    <property type="entry name" value="PROTEINASE"/>
    <property type="match status" value="1"/>
</dbReference>
<dbReference type="GO" id="GO:0008233">
    <property type="term" value="F:peptidase activity"/>
    <property type="evidence" value="ECO:0007669"/>
    <property type="project" value="UniProtKB-KW"/>
</dbReference>
<dbReference type="SUPFAM" id="SSF52317">
    <property type="entry name" value="Class I glutamine amidotransferase-like"/>
    <property type="match status" value="1"/>
</dbReference>
<protein>
    <submittedName>
        <fullName evidence="3">Protease</fullName>
    </submittedName>
</protein>
<dbReference type="PANTHER" id="PTHR42733">
    <property type="entry name" value="DJ-1 PROTEIN"/>
    <property type="match status" value="1"/>
</dbReference>
<keyword evidence="3" id="KW-0378">Hydrolase</keyword>
<dbReference type="GO" id="GO:0006508">
    <property type="term" value="P:proteolysis"/>
    <property type="evidence" value="ECO:0007669"/>
    <property type="project" value="UniProtKB-KW"/>
</dbReference>
<accession>A0ABR9TCD0</accession>